<dbReference type="EMBL" id="JBHTAA010000014">
    <property type="protein sequence ID" value="MFC7205278.1"/>
    <property type="molecule type" value="Genomic_DNA"/>
</dbReference>
<evidence type="ECO:0000313" key="1">
    <source>
        <dbReference type="EMBL" id="MFC7205278.1"/>
    </source>
</evidence>
<proteinExistence type="predicted"/>
<protein>
    <recommendedName>
        <fullName evidence="3">DUF11 domain-containing protein</fullName>
    </recommendedName>
</protein>
<gene>
    <name evidence="1" type="ORF">ACFQJC_17345</name>
</gene>
<reference evidence="1 2" key="1">
    <citation type="journal article" date="2019" name="Int. J. Syst. Evol. Microbiol.">
        <title>The Global Catalogue of Microorganisms (GCM) 10K type strain sequencing project: providing services to taxonomists for standard genome sequencing and annotation.</title>
        <authorList>
            <consortium name="The Broad Institute Genomics Platform"/>
            <consortium name="The Broad Institute Genome Sequencing Center for Infectious Disease"/>
            <person name="Wu L."/>
            <person name="Ma J."/>
        </authorList>
    </citation>
    <scope>NUCLEOTIDE SEQUENCE [LARGE SCALE GENOMIC DNA]</scope>
    <source>
        <strain evidence="1 2">DSM 29988</strain>
    </source>
</reference>
<keyword evidence="2" id="KW-1185">Reference proteome</keyword>
<evidence type="ECO:0008006" key="3">
    <source>
        <dbReference type="Google" id="ProtNLM"/>
    </source>
</evidence>
<dbReference type="RefSeq" id="WP_390225819.1">
    <property type="nucleotide sequence ID" value="NZ_JBHTAA010000014.1"/>
</dbReference>
<name>A0ABD5ZJ44_9EURY</name>
<sequence length="274" mass="29676">MGFRELLVSAYGRIKSGLKSDISEINTSSIIVGALVAIVISASFGPVITGAVAHTANDWNVPPYQSPPLSVSMTGGSGYTIEGESLEEFGGVRYDETVRVYEIVISNPGKQPIQDLDINVPLPGCVVDYNTGGVGSEMDVLDFVSLDLRGQSEGLDVYSCSKTITVEQLDPGDTVSVRFLLQVSFDECDLLQGVGTENLIEYNYQWRKNGIQFFESGDIGMGFNQDFRETFGPIDNTAIRGKPAQPREVVYTNYLLANATTIPQGMGKCRLMSG</sequence>
<accession>A0ABD5ZJ44</accession>
<dbReference type="Proteomes" id="UP001596481">
    <property type="component" value="Unassembled WGS sequence"/>
</dbReference>
<comment type="caution">
    <text evidence="1">The sequence shown here is derived from an EMBL/GenBank/DDBJ whole genome shotgun (WGS) entry which is preliminary data.</text>
</comment>
<dbReference type="AlphaFoldDB" id="A0ABD5ZJ44"/>
<organism evidence="1 2">
    <name type="scientific">Haloferax namakaokahaiae</name>
    <dbReference type="NCBI Taxonomy" id="1748331"/>
    <lineage>
        <taxon>Archaea</taxon>
        <taxon>Methanobacteriati</taxon>
        <taxon>Methanobacteriota</taxon>
        <taxon>Stenosarchaea group</taxon>
        <taxon>Halobacteria</taxon>
        <taxon>Halobacteriales</taxon>
        <taxon>Haloferacaceae</taxon>
        <taxon>Haloferax</taxon>
    </lineage>
</organism>
<evidence type="ECO:0000313" key="2">
    <source>
        <dbReference type="Proteomes" id="UP001596481"/>
    </source>
</evidence>